<organism evidence="1 2">
    <name type="scientific">Coprococcus comes</name>
    <dbReference type="NCBI Taxonomy" id="410072"/>
    <lineage>
        <taxon>Bacteria</taxon>
        <taxon>Bacillati</taxon>
        <taxon>Bacillota</taxon>
        <taxon>Clostridia</taxon>
        <taxon>Lachnospirales</taxon>
        <taxon>Lachnospiraceae</taxon>
        <taxon>Coprococcus</taxon>
    </lineage>
</organism>
<proteinExistence type="predicted"/>
<evidence type="ECO:0000313" key="1">
    <source>
        <dbReference type="EMBL" id="RHF78882.1"/>
    </source>
</evidence>
<name>A0A3R6D1W3_9FIRM</name>
<accession>A0A3R6D1W3</accession>
<protein>
    <submittedName>
        <fullName evidence="1">Uncharacterized protein</fullName>
    </submittedName>
</protein>
<comment type="caution">
    <text evidence="1">The sequence shown here is derived from an EMBL/GenBank/DDBJ whole genome shotgun (WGS) entry which is preliminary data.</text>
</comment>
<dbReference type="EMBL" id="QRHO01000064">
    <property type="protein sequence ID" value="RHF78882.1"/>
    <property type="molecule type" value="Genomic_DNA"/>
</dbReference>
<sequence length="401" mass="43700">MKKAAIGTNDLGMHIVIRPISKDLLSKDEIIGMETGKINSLLTARRPITLVDAVSALPPLLPSSADPIIGRRLYSVDEIMSGSCGIHFGPPVPGLLRYETELSANTVLESSIASARSAAKRIPCNGQWLTDVLGNADPDSTMVAVETFADWSMARSVIFLVAKLLSFLAAGSDAPMEDTGFARCYVECLDKTLWCIPFAFNPFFSSGKRGCRLLADKLTDYRSYQQLVGILTHREKICDFGTEDIYAEVFGSASFDESGATFILTSSVSSKKYAGLFDGWNDKAERNYLLCTQVGCSERGDAENIINALIGSVSNLAVSYGQISLGWKTDTSAWFSSRPVPSLKRNSLFAELLYRIVYRDSLRIGICRNCGAPFLKSGIGSLNDVCSQACRMAQRRRKGLA</sequence>
<evidence type="ECO:0000313" key="2">
    <source>
        <dbReference type="Proteomes" id="UP000284579"/>
    </source>
</evidence>
<reference evidence="1 2" key="1">
    <citation type="submission" date="2018-08" db="EMBL/GenBank/DDBJ databases">
        <title>A genome reference for cultivated species of the human gut microbiota.</title>
        <authorList>
            <person name="Zou Y."/>
            <person name="Xue W."/>
            <person name="Luo G."/>
        </authorList>
    </citation>
    <scope>NUCLEOTIDE SEQUENCE [LARGE SCALE GENOMIC DNA]</scope>
    <source>
        <strain evidence="1 2">AM23-3</strain>
    </source>
</reference>
<dbReference type="AlphaFoldDB" id="A0A3R6D1W3"/>
<gene>
    <name evidence="1" type="ORF">DW656_17460</name>
</gene>
<dbReference type="Proteomes" id="UP000284579">
    <property type="component" value="Unassembled WGS sequence"/>
</dbReference>
<dbReference type="RefSeq" id="WP_118199854.1">
    <property type="nucleotide sequence ID" value="NZ_QRHO01000064.1"/>
</dbReference>